<dbReference type="Gene3D" id="2.170.8.10">
    <property type="entry name" value="Phosphoenolpyruvate Carboxykinase, domain 2"/>
    <property type="match status" value="1"/>
</dbReference>
<evidence type="ECO:0000256" key="3">
    <source>
        <dbReference type="ARBA" id="ARBA00012363"/>
    </source>
</evidence>
<keyword evidence="8 10" id="KW-0456">Lyase</keyword>
<comment type="similarity">
    <text evidence="2 10">Belongs to the phosphoenolpyruvate carboxykinase (ATP) family.</text>
</comment>
<feature type="binding site" evidence="10">
    <location>
        <position position="201"/>
    </location>
    <ligand>
        <name>substrate</name>
    </ligand>
</feature>
<feature type="binding site" evidence="10">
    <location>
        <position position="323"/>
    </location>
    <ligand>
        <name>substrate</name>
    </ligand>
</feature>
<comment type="function">
    <text evidence="10">Involved in the gluconeogenesis. Catalyzes the conversion of oxaloacetate (OAA) to phosphoenolpyruvate (PEP) through direct phosphoryl transfer between the nucleoside triphosphate and OAA.</text>
</comment>
<dbReference type="InterPro" id="IPR015994">
    <property type="entry name" value="PEPCK_ATP_CS"/>
</dbReference>
<dbReference type="NCBIfam" id="NF006822">
    <property type="entry name" value="PRK09344.1-4"/>
    <property type="match status" value="1"/>
</dbReference>
<dbReference type="PIRSF" id="PIRSF006294">
    <property type="entry name" value="PEP_crbxkin"/>
    <property type="match status" value="1"/>
</dbReference>
<dbReference type="InterPro" id="IPR008210">
    <property type="entry name" value="PEP_carboxykinase_N"/>
</dbReference>
<feature type="binding site" evidence="10">
    <location>
        <position position="201"/>
    </location>
    <ligand>
        <name>ATP</name>
        <dbReference type="ChEBI" id="CHEBI:30616"/>
    </ligand>
</feature>
<evidence type="ECO:0000256" key="4">
    <source>
        <dbReference type="ARBA" id="ARBA00022432"/>
    </source>
</evidence>
<dbReference type="Gene3D" id="3.40.449.10">
    <property type="entry name" value="Phosphoenolpyruvate Carboxykinase, domain 1"/>
    <property type="match status" value="1"/>
</dbReference>
<gene>
    <name evidence="10" type="primary">pckA</name>
    <name evidence="11" type="ORF">QNA08_18215</name>
</gene>
<dbReference type="PROSITE" id="PS00532">
    <property type="entry name" value="PEPCK_ATP"/>
    <property type="match status" value="1"/>
</dbReference>
<keyword evidence="10" id="KW-0464">Manganese</keyword>
<dbReference type="EC" id="4.1.1.49" evidence="3 10"/>
<feature type="binding site" evidence="10">
    <location>
        <position position="220"/>
    </location>
    <ligand>
        <name>ATP</name>
        <dbReference type="ChEBI" id="CHEBI:30616"/>
    </ligand>
</feature>
<dbReference type="NCBIfam" id="TIGR00224">
    <property type="entry name" value="pckA"/>
    <property type="match status" value="1"/>
</dbReference>
<dbReference type="PANTHER" id="PTHR30031:SF0">
    <property type="entry name" value="PHOSPHOENOLPYRUVATE CARBOXYKINASE (ATP)"/>
    <property type="match status" value="1"/>
</dbReference>
<dbReference type="InterPro" id="IPR013035">
    <property type="entry name" value="PEP_carboxykinase_C"/>
</dbReference>
<feature type="binding site" evidence="10">
    <location>
        <position position="285"/>
    </location>
    <ligand>
        <name>ATP</name>
        <dbReference type="ChEBI" id="CHEBI:30616"/>
    </ligand>
</feature>
<proteinExistence type="inferred from homology"/>
<accession>A0ABT7ANL2</accession>
<keyword evidence="5 10" id="KW-0547">Nucleotide-binding</keyword>
<feature type="binding site" evidence="10">
    <location>
        <position position="61"/>
    </location>
    <ligand>
        <name>substrate</name>
    </ligand>
</feature>
<sequence length="536" mass="58650">MDNVGVFNGAHGAEAFGFRNLKRVHWNFEAPRLYEETLRRGETQLAKGGAVVAETGVHTGRSPKDKFIVKDSTTAEVVWWDNNGAISPAQFDALLADFLKHAEGRELFAQDLYGGADPAYRVKVRVFTEYAWHSLFIRNLLIRPERGELAGYVPELTIVDLPSFKADPARHGVRSETVIACDFTRKIVLIGGTSYAGEMKKSVFTYLNFVLPAQGAMPMHCSANAGREGDVAVFFGLSGTGKTTLSADPNRTLIGDDEHGWSASGVFNFEGGCYAKTIRLSREAEPEIYATTERFGTVLENVVVDPITREPNFDDASKTENTRCAYPLDFIPNASPTGRAGMPKNIVMLTCDAFGVLPPIAKLTPAQAMYHFLSGYTAKVAGTEKGVTDPQATFSTCFGAPFMPRHPSVYGNLLRDFIAKHGVDCWLVNTGWTGGKHGIGRRMPIRVTRRLLTAALDGSLNRADFRTDPYFGFSVPTSVPGVEPHILYPVKTWADKAAFAETAKRLVGMFRENFAKFEAHVDADVRSAGPETSIAA</sequence>
<dbReference type="GO" id="GO:0004612">
    <property type="term" value="F:phosphoenolpyruvate carboxykinase (ATP) activity"/>
    <property type="evidence" value="ECO:0007669"/>
    <property type="project" value="UniProtKB-EC"/>
</dbReference>
<keyword evidence="7 10" id="KW-0067">ATP-binding</keyword>
<evidence type="ECO:0000313" key="12">
    <source>
        <dbReference type="Proteomes" id="UP001321492"/>
    </source>
</evidence>
<dbReference type="CDD" id="cd00484">
    <property type="entry name" value="PEPCK_ATP"/>
    <property type="match status" value="1"/>
</dbReference>
<dbReference type="EMBL" id="JASJEV010000018">
    <property type="protein sequence ID" value="MDJ1160151.1"/>
    <property type="molecule type" value="Genomic_DNA"/>
</dbReference>
<comment type="caution">
    <text evidence="11">The sequence shown here is derived from an EMBL/GenBank/DDBJ whole genome shotgun (WGS) entry which is preliminary data.</text>
</comment>
<keyword evidence="10" id="KW-0963">Cytoplasm</keyword>
<feature type="binding site" evidence="10">
    <location>
        <position position="195"/>
    </location>
    <ligand>
        <name>substrate</name>
    </ligand>
</feature>
<feature type="binding site" evidence="10">
    <location>
        <position position="220"/>
    </location>
    <ligand>
        <name>Mn(2+)</name>
        <dbReference type="ChEBI" id="CHEBI:29035"/>
    </ligand>
</feature>
<comment type="catalytic activity">
    <reaction evidence="9 10">
        <text>oxaloacetate + ATP = phosphoenolpyruvate + ADP + CO2</text>
        <dbReference type="Rhea" id="RHEA:18617"/>
        <dbReference type="ChEBI" id="CHEBI:16452"/>
        <dbReference type="ChEBI" id="CHEBI:16526"/>
        <dbReference type="ChEBI" id="CHEBI:30616"/>
        <dbReference type="ChEBI" id="CHEBI:58702"/>
        <dbReference type="ChEBI" id="CHEBI:456216"/>
        <dbReference type="EC" id="4.1.1.49"/>
    </reaction>
</comment>
<feature type="binding site" evidence="10">
    <location>
        <position position="323"/>
    </location>
    <ligand>
        <name>ATP</name>
        <dbReference type="ChEBI" id="CHEBI:30616"/>
    </ligand>
</feature>
<feature type="binding site" evidence="10">
    <location>
        <position position="201"/>
    </location>
    <ligand>
        <name>Mn(2+)</name>
        <dbReference type="ChEBI" id="CHEBI:29035"/>
    </ligand>
</feature>
<keyword evidence="10" id="KW-0479">Metal-binding</keyword>
<evidence type="ECO:0000256" key="2">
    <source>
        <dbReference type="ARBA" id="ARBA00006052"/>
    </source>
</evidence>
<keyword evidence="4 10" id="KW-0312">Gluconeogenesis</keyword>
<evidence type="ECO:0000256" key="7">
    <source>
        <dbReference type="ARBA" id="ARBA00022840"/>
    </source>
</evidence>
<dbReference type="Pfam" id="PF01293">
    <property type="entry name" value="PEPCK_ATP"/>
    <property type="match status" value="1"/>
</dbReference>
<reference evidence="11 12" key="1">
    <citation type="submission" date="2023-05" db="EMBL/GenBank/DDBJ databases">
        <title>Chelatococcus sp. nov., a moderately thermophilic bacterium isolated from hot spring microbial mat.</title>
        <authorList>
            <person name="Hu C.-J."/>
            <person name="Li W.-J."/>
        </authorList>
    </citation>
    <scope>NUCLEOTIDE SEQUENCE [LARGE SCALE GENOMIC DNA]</scope>
    <source>
        <strain evidence="11 12">SYSU G07232</strain>
    </source>
</reference>
<keyword evidence="6 10" id="KW-0210">Decarboxylase</keyword>
<evidence type="ECO:0000256" key="8">
    <source>
        <dbReference type="ARBA" id="ARBA00023239"/>
    </source>
</evidence>
<dbReference type="Gene3D" id="3.90.228.20">
    <property type="match status" value="1"/>
</dbReference>
<name>A0ABT7ANL2_9HYPH</name>
<comment type="cofactor">
    <cofactor evidence="10">
        <name>Mn(2+)</name>
        <dbReference type="ChEBI" id="CHEBI:29035"/>
    </cofactor>
    <text evidence="10">Binds 1 Mn(2+) ion per subunit.</text>
</comment>
<comment type="pathway">
    <text evidence="1 10">Carbohydrate biosynthesis; gluconeogenesis.</text>
</comment>
<dbReference type="InterPro" id="IPR001272">
    <property type="entry name" value="PEP_carboxykinase_ATP"/>
</dbReference>
<dbReference type="SUPFAM" id="SSF68923">
    <property type="entry name" value="PEP carboxykinase N-terminal domain"/>
    <property type="match status" value="1"/>
</dbReference>
<evidence type="ECO:0000313" key="11">
    <source>
        <dbReference type="EMBL" id="MDJ1160151.1"/>
    </source>
</evidence>
<evidence type="ECO:0000256" key="6">
    <source>
        <dbReference type="ARBA" id="ARBA00022793"/>
    </source>
</evidence>
<protein>
    <recommendedName>
        <fullName evidence="3 10">Phosphoenolpyruvate carboxykinase (ATP)</fullName>
        <shortName evidence="10">PCK</shortName>
        <shortName evidence="10">PEP carboxykinase</shortName>
        <shortName evidence="10">PEPCK</shortName>
        <ecNumber evidence="3 10">4.1.1.49</ecNumber>
    </recommendedName>
</protein>
<keyword evidence="12" id="KW-1185">Reference proteome</keyword>
<evidence type="ECO:0000256" key="1">
    <source>
        <dbReference type="ARBA" id="ARBA00004742"/>
    </source>
</evidence>
<dbReference type="SUPFAM" id="SSF53795">
    <property type="entry name" value="PEP carboxykinase-like"/>
    <property type="match status" value="1"/>
</dbReference>
<dbReference type="RefSeq" id="WP_283742152.1">
    <property type="nucleotide sequence ID" value="NZ_JASJEV010000018.1"/>
</dbReference>
<dbReference type="NCBIfam" id="NF006820">
    <property type="entry name" value="PRK09344.1-2"/>
    <property type="match status" value="1"/>
</dbReference>
<dbReference type="PANTHER" id="PTHR30031">
    <property type="entry name" value="PHOSPHOENOLPYRUVATE CARBOXYKINASE ATP"/>
    <property type="match status" value="1"/>
</dbReference>
<organism evidence="11 12">
    <name type="scientific">Chelatococcus albus</name>
    <dbReference type="NCBI Taxonomy" id="3047466"/>
    <lineage>
        <taxon>Bacteria</taxon>
        <taxon>Pseudomonadati</taxon>
        <taxon>Pseudomonadota</taxon>
        <taxon>Alphaproteobacteria</taxon>
        <taxon>Hyphomicrobiales</taxon>
        <taxon>Chelatococcaceae</taxon>
        <taxon>Chelatococcus</taxon>
    </lineage>
</organism>
<feature type="binding site" evidence="10">
    <location>
        <begin position="236"/>
        <end position="244"/>
    </location>
    <ligand>
        <name>ATP</name>
        <dbReference type="ChEBI" id="CHEBI:30616"/>
    </ligand>
</feature>
<comment type="caution">
    <text evidence="10">Lacks conserved residue(s) required for the propagation of feature annotation.</text>
</comment>
<dbReference type="NCBIfam" id="NF006821">
    <property type="entry name" value="PRK09344.1-3"/>
    <property type="match status" value="1"/>
</dbReference>
<comment type="subcellular location">
    <subcellularLocation>
        <location evidence="10">Cytoplasm</location>
    </subcellularLocation>
</comment>
<evidence type="ECO:0000256" key="5">
    <source>
        <dbReference type="ARBA" id="ARBA00022741"/>
    </source>
</evidence>
<feature type="binding site" evidence="10">
    <location>
        <position position="257"/>
    </location>
    <ligand>
        <name>Mn(2+)</name>
        <dbReference type="ChEBI" id="CHEBI:29035"/>
    </ligand>
</feature>
<feature type="binding site" evidence="10">
    <location>
        <position position="448"/>
    </location>
    <ligand>
        <name>ATP</name>
        <dbReference type="ChEBI" id="CHEBI:30616"/>
    </ligand>
</feature>
<evidence type="ECO:0000256" key="9">
    <source>
        <dbReference type="ARBA" id="ARBA00047371"/>
    </source>
</evidence>
<dbReference type="HAMAP" id="MF_00453">
    <property type="entry name" value="PEPCK_ATP"/>
    <property type="match status" value="1"/>
</dbReference>
<evidence type="ECO:0000256" key="10">
    <source>
        <dbReference type="HAMAP-Rule" id="MF_00453"/>
    </source>
</evidence>
<dbReference type="Proteomes" id="UP001321492">
    <property type="component" value="Unassembled WGS sequence"/>
</dbReference>